<dbReference type="Pfam" id="PF00407">
    <property type="entry name" value="Bet_v_1"/>
    <property type="match status" value="1"/>
</dbReference>
<dbReference type="InterPro" id="IPR023393">
    <property type="entry name" value="START-like_dom_sf"/>
</dbReference>
<evidence type="ECO:0000259" key="1">
    <source>
        <dbReference type="SMART" id="SM01037"/>
    </source>
</evidence>
<reference evidence="3" key="1">
    <citation type="submission" date="2025-08" db="UniProtKB">
        <authorList>
            <consortium name="RefSeq"/>
        </authorList>
    </citation>
    <scope>IDENTIFICATION</scope>
</reference>
<dbReference type="KEGG" id="sind:105156590"/>
<accession>A0A6I9SPH2</accession>
<keyword evidence="2" id="KW-1185">Reference proteome</keyword>
<gene>
    <name evidence="3" type="primary">LOC105156590</name>
</gene>
<evidence type="ECO:0000313" key="3">
    <source>
        <dbReference type="RefSeq" id="XP_011071063.2"/>
    </source>
</evidence>
<dbReference type="RefSeq" id="XP_011071063.2">
    <property type="nucleotide sequence ID" value="XM_011072761.2"/>
</dbReference>
<dbReference type="Gene3D" id="3.30.530.20">
    <property type="match status" value="1"/>
</dbReference>
<dbReference type="Proteomes" id="UP000504604">
    <property type="component" value="Linkage group LG2"/>
</dbReference>
<dbReference type="InterPro" id="IPR051761">
    <property type="entry name" value="MLP-like_ligand-binding"/>
</dbReference>
<dbReference type="OrthoDB" id="1567931at2759"/>
<organism evidence="2 3">
    <name type="scientific">Sesamum indicum</name>
    <name type="common">Oriental sesame</name>
    <name type="synonym">Sesamum orientale</name>
    <dbReference type="NCBI Taxonomy" id="4182"/>
    <lineage>
        <taxon>Eukaryota</taxon>
        <taxon>Viridiplantae</taxon>
        <taxon>Streptophyta</taxon>
        <taxon>Embryophyta</taxon>
        <taxon>Tracheophyta</taxon>
        <taxon>Spermatophyta</taxon>
        <taxon>Magnoliopsida</taxon>
        <taxon>eudicotyledons</taxon>
        <taxon>Gunneridae</taxon>
        <taxon>Pentapetalae</taxon>
        <taxon>asterids</taxon>
        <taxon>lamiids</taxon>
        <taxon>Lamiales</taxon>
        <taxon>Pedaliaceae</taxon>
        <taxon>Sesamum</taxon>
    </lineage>
</organism>
<dbReference type="InterPro" id="IPR000916">
    <property type="entry name" value="Bet_v_I/MLP"/>
</dbReference>
<sequence>MHYAAYIYMHVSSNVNLIPYSTRMAFNFEVETELKSNAEKVWSALKQHATIFPKAAPDKYDSVEVLEGDGLSVGSVVLFKKKETNGDVTMKQRIELLDEANKTLIYNVIGGNIMKYYKSYKSITGVSDKQGDGDGDGALVKCRVEFEKAAVQQQGPDPQLLKTFILQLFHQMDAYLLNTTH</sequence>
<proteinExistence type="predicted"/>
<dbReference type="PANTHER" id="PTHR31907">
    <property type="entry name" value="MLP-LIKE PROTEIN 423"/>
    <property type="match status" value="1"/>
</dbReference>
<dbReference type="AlphaFoldDB" id="A0A6I9SPH2"/>
<dbReference type="GeneID" id="105156590"/>
<evidence type="ECO:0000313" key="2">
    <source>
        <dbReference type="Proteomes" id="UP000504604"/>
    </source>
</evidence>
<name>A0A6I9SPH2_SESIN</name>
<dbReference type="InParanoid" id="A0A6I9SPH2"/>
<feature type="domain" description="Bet v I/Major latex protein" evidence="1">
    <location>
        <begin position="23"/>
        <end position="179"/>
    </location>
</feature>
<dbReference type="GO" id="GO:0006952">
    <property type="term" value="P:defense response"/>
    <property type="evidence" value="ECO:0007669"/>
    <property type="project" value="InterPro"/>
</dbReference>
<protein>
    <submittedName>
        <fullName evidence="3">MLP-like protein 423</fullName>
    </submittedName>
</protein>
<dbReference type="SUPFAM" id="SSF55961">
    <property type="entry name" value="Bet v1-like"/>
    <property type="match status" value="1"/>
</dbReference>
<dbReference type="SMART" id="SM01037">
    <property type="entry name" value="Bet_v_1"/>
    <property type="match status" value="1"/>
</dbReference>